<evidence type="ECO:0000259" key="2">
    <source>
        <dbReference type="Pfam" id="PF07693"/>
    </source>
</evidence>
<proteinExistence type="predicted"/>
<protein>
    <recommendedName>
        <fullName evidence="2">KAP NTPase domain-containing protein</fullName>
    </recommendedName>
</protein>
<dbReference type="eggNOG" id="COG4928">
    <property type="taxonomic scope" value="Bacteria"/>
</dbReference>
<accession>Q6LLE4</accession>
<dbReference type="KEGG" id="ppr:PBPRB0094"/>
<sequence length="521" mass="59197">MSALGNEFDWSKPYNKESDDKQSFETFPADQLDRAKYAEFLTNYLVEEGKNGGYVLNLNARWGTGKTYFLNRWKADLEKQYPVVYIDAWKQDYSDDPLLTVVASIISQLRRLAGDDADKIVLKAAEKAIRLFKVAAPAITKGLVKKATGVQFDDIAATWQDDSSDSPAPMGALGVGDAAGKVVQALIDDHNAKLQGVDTFKESMAQWIKAIIGKQSLNYPAFILIDELDRCRPSYAVEMLEVIKHFFDMKDVVFVVATDTEQLQHAVKAVYGVDFNAATYLGRFFRRRCTLQEMPRNKFIAQKVNQQNINIDELAPFIWPDISDGVHRYTEILANTADAFYLPLREVEQLVDKVYLIMKNRNGKKINLYHLASFLIIHDKYSDFYHCYFGERKPKGPSSSISDISTIMHYIDDANINIEVEIGLTPSQHFPKGLVTKGNVGYSLDFHDGYYKVRFDSIVQAQIEVLRNSPNAKYYHDQIAQKRSSQGKLIVGEIMKYELALLKPSLSQYKDWIELAATFDN</sequence>
<reference evidence="4" key="1">
    <citation type="journal article" date="2005" name="Science">
        <title>Life at depth: Photobacterium profundum genome sequence and expression analysis.</title>
        <authorList>
            <person name="Vezzi A."/>
            <person name="Campanaro S."/>
            <person name="D'Angelo M."/>
            <person name="Simonato F."/>
            <person name="Vitulo N."/>
            <person name="Lauro F.M."/>
            <person name="Cestaro A."/>
            <person name="Malacrida G."/>
            <person name="Simionati B."/>
            <person name="Cannata N."/>
            <person name="Romualdi C."/>
            <person name="Bartlett D.H."/>
            <person name="Valle G."/>
        </authorList>
    </citation>
    <scope>NUCLEOTIDE SEQUENCE [LARGE SCALE GENOMIC DNA]</scope>
    <source>
        <strain evidence="4">ATCC BAA-1253 / SS9</strain>
    </source>
</reference>
<dbReference type="SUPFAM" id="SSF52540">
    <property type="entry name" value="P-loop containing nucleoside triphosphate hydrolases"/>
    <property type="match status" value="1"/>
</dbReference>
<feature type="domain" description="KAP NTPase" evidence="2">
    <location>
        <begin position="34"/>
        <end position="356"/>
    </location>
</feature>
<keyword evidence="4" id="KW-1185">Reference proteome</keyword>
<dbReference type="InterPro" id="IPR027417">
    <property type="entry name" value="P-loop_NTPase"/>
</dbReference>
<dbReference type="EMBL" id="CR378675">
    <property type="protein sequence ID" value="CAG21967.1"/>
    <property type="molecule type" value="Genomic_DNA"/>
</dbReference>
<feature type="region of interest" description="Disordered" evidence="1">
    <location>
        <begin position="1"/>
        <end position="22"/>
    </location>
</feature>
<dbReference type="HOGENOM" id="CLU_039725_1_0_6"/>
<evidence type="ECO:0000256" key="1">
    <source>
        <dbReference type="SAM" id="MobiDB-lite"/>
    </source>
</evidence>
<dbReference type="STRING" id="298386.PBPRB0094"/>
<evidence type="ECO:0000313" key="4">
    <source>
        <dbReference type="Proteomes" id="UP000000593"/>
    </source>
</evidence>
<evidence type="ECO:0000313" key="3">
    <source>
        <dbReference type="EMBL" id="CAG21967.1"/>
    </source>
</evidence>
<dbReference type="InterPro" id="IPR011646">
    <property type="entry name" value="KAP_P-loop"/>
</dbReference>
<organism evidence="3 4">
    <name type="scientific">Photobacterium profundum (strain SS9)</name>
    <dbReference type="NCBI Taxonomy" id="298386"/>
    <lineage>
        <taxon>Bacteria</taxon>
        <taxon>Pseudomonadati</taxon>
        <taxon>Pseudomonadota</taxon>
        <taxon>Gammaproteobacteria</taxon>
        <taxon>Vibrionales</taxon>
        <taxon>Vibrionaceae</taxon>
        <taxon>Photobacterium</taxon>
    </lineage>
</organism>
<dbReference type="Gene3D" id="3.40.50.300">
    <property type="entry name" value="P-loop containing nucleotide triphosphate hydrolases"/>
    <property type="match status" value="1"/>
</dbReference>
<dbReference type="AlphaFoldDB" id="Q6LLE4"/>
<dbReference type="Proteomes" id="UP000000593">
    <property type="component" value="Chromosome 2"/>
</dbReference>
<name>Q6LLE4_PHOPR</name>
<gene>
    <name evidence="3" type="ordered locus">PBPRB0094</name>
</gene>
<dbReference type="RefSeq" id="WP_011220195.1">
    <property type="nucleotide sequence ID" value="NC_006371.1"/>
</dbReference>
<dbReference type="Pfam" id="PF07693">
    <property type="entry name" value="KAP_NTPase"/>
    <property type="match status" value="1"/>
</dbReference>